<evidence type="ECO:0000256" key="2">
    <source>
        <dbReference type="ARBA" id="ARBA00007441"/>
    </source>
</evidence>
<dbReference type="Pfam" id="PF00155">
    <property type="entry name" value="Aminotran_1_2"/>
    <property type="match status" value="1"/>
</dbReference>
<dbReference type="InterPro" id="IPR015424">
    <property type="entry name" value="PyrdxlP-dep_Trfase"/>
</dbReference>
<dbReference type="AlphaFoldDB" id="A0A3N9TFU3"/>
<dbReference type="GO" id="GO:0005737">
    <property type="term" value="C:cytoplasm"/>
    <property type="evidence" value="ECO:0007669"/>
    <property type="project" value="TreeGrafter"/>
</dbReference>
<evidence type="ECO:0000313" key="8">
    <source>
        <dbReference type="Proteomes" id="UP000281112"/>
    </source>
</evidence>
<dbReference type="PANTHER" id="PTHR43807">
    <property type="entry name" value="FI04487P"/>
    <property type="match status" value="1"/>
</dbReference>
<evidence type="ECO:0000259" key="6">
    <source>
        <dbReference type="Pfam" id="PF00155"/>
    </source>
</evidence>
<protein>
    <submittedName>
        <fullName evidence="7">Aminotransferase class I/II-fold pyridoxal phosphate-dependent enzyme</fullName>
    </submittedName>
</protein>
<dbReference type="InterPro" id="IPR015422">
    <property type="entry name" value="PyrdxlP-dep_Trfase_small"/>
</dbReference>
<sequence length="386" mass="42734">MIKTPVQPRSKLADVGTTIFSVIGQLSSEYNAINLSQGAPSFPCDPDLIDEVTKAMQAGHNQYASMTGYEPLKERIAEKIASLYGRHYDTQSEVTVTASASEALYSSISALVHPGDEVIFFEPSFDSYAPIVRLQGAKPIGIKLSVPEFSINWDEVRAAITSNTKMIILNTPHNPSGQVMSQDDLEQLASVCRDTDIVILSDEVYEHMVFDGRAHHGMATHSELASRSVIVSSFGKTFHVTGWRVGYCVAPAEIMKEILKVHQFMMFSADTPMQYAFAKYMENPQTYLHLSQFYQAKRDLLLNELKDGPFTLLPSNGSFFVLANFRHLTDESDAQVVTRLIKEFGVATIPLSAFYSDGTDNGFIRLSFAKDDDTIIAGAKALRQFA</sequence>
<reference evidence="7 8" key="1">
    <citation type="submission" date="2018-11" db="EMBL/GenBank/DDBJ databases">
        <title>Vibrio LJC006 sp. nov., isolated from seawater during the bloom of the enteromorpha.</title>
        <authorList>
            <person name="Liang J."/>
        </authorList>
    </citation>
    <scope>NUCLEOTIDE SEQUENCE [LARGE SCALE GENOMIC DNA]</scope>
    <source>
        <strain evidence="7 8">LJC006</strain>
    </source>
</reference>
<dbReference type="FunFam" id="3.40.640.10:FF:000033">
    <property type="entry name" value="Aspartate aminotransferase"/>
    <property type="match status" value="1"/>
</dbReference>
<keyword evidence="5" id="KW-0663">Pyridoxal phosphate</keyword>
<dbReference type="CDD" id="cd00609">
    <property type="entry name" value="AAT_like"/>
    <property type="match status" value="1"/>
</dbReference>
<evidence type="ECO:0000256" key="3">
    <source>
        <dbReference type="ARBA" id="ARBA00022576"/>
    </source>
</evidence>
<feature type="domain" description="Aminotransferase class I/classII large" evidence="6">
    <location>
        <begin position="32"/>
        <end position="375"/>
    </location>
</feature>
<dbReference type="RefSeq" id="WP_124937883.1">
    <property type="nucleotide sequence ID" value="NZ_RJVQ01000006.1"/>
</dbReference>
<dbReference type="Gene3D" id="3.40.640.10">
    <property type="entry name" value="Type I PLP-dependent aspartate aminotransferase-like (Major domain)"/>
    <property type="match status" value="1"/>
</dbReference>
<gene>
    <name evidence="7" type="ORF">EES38_14285</name>
</gene>
<keyword evidence="4 7" id="KW-0808">Transferase</keyword>
<dbReference type="GO" id="GO:0030170">
    <property type="term" value="F:pyridoxal phosphate binding"/>
    <property type="evidence" value="ECO:0007669"/>
    <property type="project" value="InterPro"/>
</dbReference>
<keyword evidence="3 7" id="KW-0032">Aminotransferase</keyword>
<proteinExistence type="inferred from homology"/>
<dbReference type="OrthoDB" id="9803354at2"/>
<dbReference type="SUPFAM" id="SSF53383">
    <property type="entry name" value="PLP-dependent transferases"/>
    <property type="match status" value="1"/>
</dbReference>
<comment type="cofactor">
    <cofactor evidence="1">
        <name>pyridoxal 5'-phosphate</name>
        <dbReference type="ChEBI" id="CHEBI:597326"/>
    </cofactor>
</comment>
<dbReference type="PANTHER" id="PTHR43807:SF20">
    <property type="entry name" value="FI04487P"/>
    <property type="match status" value="1"/>
</dbReference>
<dbReference type="InterPro" id="IPR004839">
    <property type="entry name" value="Aminotransferase_I/II_large"/>
</dbReference>
<keyword evidence="8" id="KW-1185">Reference proteome</keyword>
<dbReference type="InterPro" id="IPR051326">
    <property type="entry name" value="Kynurenine-oxoglutarate_AT"/>
</dbReference>
<comment type="caution">
    <text evidence="7">The sequence shown here is derived from an EMBL/GenBank/DDBJ whole genome shotgun (WGS) entry which is preliminary data.</text>
</comment>
<dbReference type="Proteomes" id="UP000281112">
    <property type="component" value="Unassembled WGS sequence"/>
</dbReference>
<dbReference type="EMBL" id="RJVQ01000006">
    <property type="protein sequence ID" value="RQW62345.1"/>
    <property type="molecule type" value="Genomic_DNA"/>
</dbReference>
<dbReference type="GO" id="GO:0016212">
    <property type="term" value="F:kynurenine-oxoglutarate transaminase activity"/>
    <property type="evidence" value="ECO:0007669"/>
    <property type="project" value="TreeGrafter"/>
</dbReference>
<dbReference type="NCBIfam" id="NF009079">
    <property type="entry name" value="PRK12414.1"/>
    <property type="match status" value="1"/>
</dbReference>
<organism evidence="7 8">
    <name type="scientific">Vibrio viridaestus</name>
    <dbReference type="NCBI Taxonomy" id="2487322"/>
    <lineage>
        <taxon>Bacteria</taxon>
        <taxon>Pseudomonadati</taxon>
        <taxon>Pseudomonadota</taxon>
        <taxon>Gammaproteobacteria</taxon>
        <taxon>Vibrionales</taxon>
        <taxon>Vibrionaceae</taxon>
        <taxon>Vibrio</taxon>
    </lineage>
</organism>
<dbReference type="NCBIfam" id="NF006569">
    <property type="entry name" value="PRK09082.1"/>
    <property type="match status" value="1"/>
</dbReference>
<evidence type="ECO:0000256" key="4">
    <source>
        <dbReference type="ARBA" id="ARBA00022679"/>
    </source>
</evidence>
<evidence type="ECO:0000256" key="5">
    <source>
        <dbReference type="ARBA" id="ARBA00022898"/>
    </source>
</evidence>
<dbReference type="InterPro" id="IPR015421">
    <property type="entry name" value="PyrdxlP-dep_Trfase_major"/>
</dbReference>
<accession>A0A3N9TFU3</accession>
<dbReference type="Gene3D" id="3.90.1150.10">
    <property type="entry name" value="Aspartate Aminotransferase, domain 1"/>
    <property type="match status" value="1"/>
</dbReference>
<evidence type="ECO:0000256" key="1">
    <source>
        <dbReference type="ARBA" id="ARBA00001933"/>
    </source>
</evidence>
<evidence type="ECO:0000313" key="7">
    <source>
        <dbReference type="EMBL" id="RQW62345.1"/>
    </source>
</evidence>
<name>A0A3N9TFU3_9VIBR</name>
<comment type="similarity">
    <text evidence="2">Belongs to the class-I pyridoxal-phosphate-dependent aminotransferase family.</text>
</comment>